<dbReference type="InterPro" id="IPR036890">
    <property type="entry name" value="HATPase_C_sf"/>
</dbReference>
<feature type="domain" description="Signal transduction histidine kinase internal region" evidence="3">
    <location>
        <begin position="229"/>
        <end position="305"/>
    </location>
</feature>
<feature type="domain" description="Histidine kinase/HSP90-like ATPase" evidence="2">
    <location>
        <begin position="324"/>
        <end position="430"/>
    </location>
</feature>
<dbReference type="InterPro" id="IPR010559">
    <property type="entry name" value="Sig_transdc_His_kin_internal"/>
</dbReference>
<dbReference type="InterPro" id="IPR003594">
    <property type="entry name" value="HATPase_dom"/>
</dbReference>
<evidence type="ECO:0000259" key="3">
    <source>
        <dbReference type="Pfam" id="PF06580"/>
    </source>
</evidence>
<dbReference type="PANTHER" id="PTHR34220:SF7">
    <property type="entry name" value="SENSOR HISTIDINE KINASE YPDA"/>
    <property type="match status" value="1"/>
</dbReference>
<dbReference type="KEGG" id="cbei:LF65_04561"/>
<evidence type="ECO:0000313" key="6">
    <source>
        <dbReference type="Proteomes" id="UP000031866"/>
    </source>
</evidence>
<proteinExistence type="predicted"/>
<dbReference type="EMBL" id="CP010086">
    <property type="protein sequence ID" value="AJH01094.1"/>
    <property type="molecule type" value="Genomic_DNA"/>
</dbReference>
<dbReference type="SUPFAM" id="SSF55874">
    <property type="entry name" value="ATPase domain of HSP90 chaperone/DNA topoisomerase II/histidine kinase"/>
    <property type="match status" value="1"/>
</dbReference>
<feature type="domain" description="PocR" evidence="4">
    <location>
        <begin position="32"/>
        <end position="194"/>
    </location>
</feature>
<dbReference type="Pfam" id="PF10114">
    <property type="entry name" value="PocR"/>
    <property type="match status" value="1"/>
</dbReference>
<protein>
    <submittedName>
        <fullName evidence="5">Histidine kinase</fullName>
    </submittedName>
</protein>
<evidence type="ECO:0000256" key="1">
    <source>
        <dbReference type="SAM" id="Coils"/>
    </source>
</evidence>
<dbReference type="AlphaFoldDB" id="A0A0B5QVU3"/>
<evidence type="ECO:0000259" key="4">
    <source>
        <dbReference type="Pfam" id="PF10114"/>
    </source>
</evidence>
<dbReference type="Gene3D" id="3.30.565.10">
    <property type="entry name" value="Histidine kinase-like ATPase, C-terminal domain"/>
    <property type="match status" value="1"/>
</dbReference>
<keyword evidence="5" id="KW-0808">Transferase</keyword>
<keyword evidence="5" id="KW-0418">Kinase</keyword>
<dbReference type="Proteomes" id="UP000031866">
    <property type="component" value="Chromosome"/>
</dbReference>
<dbReference type="Pfam" id="PF06580">
    <property type="entry name" value="His_kinase"/>
    <property type="match status" value="1"/>
</dbReference>
<feature type="coiled-coil region" evidence="1">
    <location>
        <begin position="202"/>
        <end position="236"/>
    </location>
</feature>
<reference evidence="6" key="1">
    <citation type="submission" date="2014-12" db="EMBL/GenBank/DDBJ databases">
        <title>Genome sequence of Clostridium beijerinckii strain 59B.</title>
        <authorList>
            <person name="Little G.T."/>
            <person name="Minton N.P."/>
        </authorList>
    </citation>
    <scope>NUCLEOTIDE SEQUENCE [LARGE SCALE GENOMIC DNA]</scope>
    <source>
        <strain evidence="6">59B</strain>
    </source>
</reference>
<dbReference type="GO" id="GO:0016020">
    <property type="term" value="C:membrane"/>
    <property type="evidence" value="ECO:0007669"/>
    <property type="project" value="InterPro"/>
</dbReference>
<dbReference type="PANTHER" id="PTHR34220">
    <property type="entry name" value="SENSOR HISTIDINE KINASE YPDA"/>
    <property type="match status" value="1"/>
</dbReference>
<organism evidence="5 6">
    <name type="scientific">Clostridium beijerinckii</name>
    <name type="common">Clostridium MP</name>
    <dbReference type="NCBI Taxonomy" id="1520"/>
    <lineage>
        <taxon>Bacteria</taxon>
        <taxon>Bacillati</taxon>
        <taxon>Bacillota</taxon>
        <taxon>Clostridia</taxon>
        <taxon>Eubacteriales</taxon>
        <taxon>Clostridiaceae</taxon>
        <taxon>Clostridium</taxon>
    </lineage>
</organism>
<accession>A0A0B5QVU3</accession>
<dbReference type="OrthoDB" id="1410840at2"/>
<sequence length="437" mass="49711">MHEFHDRTKGEIVDSNTQIDENLINKFNIINLFGKETLEDIQEKISRATGLAFVTVDYKGEPITKMTSFTEFCSEIRKNKKAECVCKSSDAFGGIQAAVTQKNCVYFCPCGLLEIAIPIIVRGHYLGGFIGGQVRCLDAPSGVSKLENVIKHSQNYREDKHMLSLFESVQLYDYEKFMSVAELISLIINQLGEKEAYRLMQKNSLKKEVEELNNSKKELEIENALKKNELINLRAQLNPHFLINVLNSISNLAAIEDSPKTNEMIVMFADYLKQSLGSQKSYTNLSDEFENIEKYLKIQKVKYGDLLQYSINMNEKMHYQRIPSHIIMPFVEYAVFYGIATKNNGGKVAVTSYYEGKDVVICISDNGSGFSDEAIAKKFKIYKGGYEGESIQISISNAREKLITLFGEKYDTFIENTEGEGTRSIIRFPIKFEERNV</sequence>
<keyword evidence="1" id="KW-0175">Coiled coil</keyword>
<dbReference type="Pfam" id="PF02518">
    <property type="entry name" value="HATPase_c"/>
    <property type="match status" value="1"/>
</dbReference>
<dbReference type="InterPro" id="IPR050640">
    <property type="entry name" value="Bact_2-comp_sensor_kinase"/>
</dbReference>
<dbReference type="STRING" id="1520.LF65_04561"/>
<dbReference type="InterPro" id="IPR018771">
    <property type="entry name" value="PocR_dom"/>
</dbReference>
<dbReference type="GO" id="GO:0000155">
    <property type="term" value="F:phosphorelay sensor kinase activity"/>
    <property type="evidence" value="ECO:0007669"/>
    <property type="project" value="InterPro"/>
</dbReference>
<gene>
    <name evidence="5" type="ORF">LF65_04561</name>
</gene>
<evidence type="ECO:0000313" key="5">
    <source>
        <dbReference type="EMBL" id="AJH01094.1"/>
    </source>
</evidence>
<evidence type="ECO:0000259" key="2">
    <source>
        <dbReference type="Pfam" id="PF02518"/>
    </source>
</evidence>
<dbReference type="RefSeq" id="WP_041899169.1">
    <property type="nucleotide sequence ID" value="NZ_CP010086.2"/>
</dbReference>
<name>A0A0B5QVU3_CLOBE</name>